<keyword evidence="4 9" id="KW-0805">Transcription regulation</keyword>
<dbReference type="GO" id="GO:0003677">
    <property type="term" value="F:DNA binding"/>
    <property type="evidence" value="ECO:0007669"/>
    <property type="project" value="UniProtKB-UniRule"/>
</dbReference>
<dbReference type="OrthoDB" id="1927254at2759"/>
<dbReference type="EMBL" id="SWLB01000008">
    <property type="protein sequence ID" value="KAF3335326.1"/>
    <property type="molecule type" value="Genomic_DNA"/>
</dbReference>
<dbReference type="PROSITE" id="PS50884">
    <property type="entry name" value="ZF_DOF_2"/>
    <property type="match status" value="1"/>
</dbReference>
<feature type="compositionally biased region" description="Polar residues" evidence="10">
    <location>
        <begin position="7"/>
        <end position="20"/>
    </location>
</feature>
<dbReference type="GO" id="GO:0008270">
    <property type="term" value="F:zinc ion binding"/>
    <property type="evidence" value="ECO:0007669"/>
    <property type="project" value="UniProtKB-KW"/>
</dbReference>
<keyword evidence="2 8" id="KW-0863">Zinc-finger</keyword>
<comment type="caution">
    <text evidence="12">The sequence shown here is derived from an EMBL/GenBank/DDBJ whole genome shotgun (WGS) entry which is preliminary data.</text>
</comment>
<keyword evidence="7 8" id="KW-0539">Nucleus</keyword>
<name>A0A833R9D1_9POAL</name>
<evidence type="ECO:0000256" key="10">
    <source>
        <dbReference type="SAM" id="MobiDB-lite"/>
    </source>
</evidence>
<dbReference type="InterPro" id="IPR045174">
    <property type="entry name" value="Dof"/>
</dbReference>
<evidence type="ECO:0000256" key="3">
    <source>
        <dbReference type="ARBA" id="ARBA00022833"/>
    </source>
</evidence>
<feature type="domain" description="Dof-type" evidence="11">
    <location>
        <begin position="37"/>
        <end position="91"/>
    </location>
</feature>
<feature type="region of interest" description="Disordered" evidence="10">
    <location>
        <begin position="1"/>
        <end position="38"/>
    </location>
</feature>
<keyword evidence="13" id="KW-1185">Reference proteome</keyword>
<gene>
    <name evidence="12" type="ORF">FCM35_KLT19833</name>
</gene>
<sequence length="198" mass="22465">MGPHSEPNYNKSSDLSQNGEQEQEAEMQQPDDKKPALNCPRCQSTNTKFCYYNNYSRLQPRHFCRECRRHWTAGGTLRDVPFGGGRKYTKRRKLSENNSFNAPGVTVTSMATSDQSFTDHTDNNAFPFVDLRFLPPHLPPLEYGIGSIFNEIERTIEPAFVGSSFEALDLYNEGVGPTWQLPADVSPAGYWDEINDFV</sequence>
<evidence type="ECO:0000256" key="1">
    <source>
        <dbReference type="ARBA" id="ARBA00022723"/>
    </source>
</evidence>
<evidence type="ECO:0000259" key="11">
    <source>
        <dbReference type="PROSITE" id="PS50884"/>
    </source>
</evidence>
<evidence type="ECO:0000313" key="13">
    <source>
        <dbReference type="Proteomes" id="UP000623129"/>
    </source>
</evidence>
<evidence type="ECO:0000313" key="12">
    <source>
        <dbReference type="EMBL" id="KAF3335326.1"/>
    </source>
</evidence>
<dbReference type="GO" id="GO:0005634">
    <property type="term" value="C:nucleus"/>
    <property type="evidence" value="ECO:0007669"/>
    <property type="project" value="UniProtKB-SubCell"/>
</dbReference>
<evidence type="ECO:0000256" key="6">
    <source>
        <dbReference type="ARBA" id="ARBA00023163"/>
    </source>
</evidence>
<dbReference type="PANTHER" id="PTHR31992">
    <property type="entry name" value="DOF ZINC FINGER PROTEIN DOF1.4-RELATED"/>
    <property type="match status" value="1"/>
</dbReference>
<protein>
    <recommendedName>
        <fullName evidence="9">Dof zinc finger protein</fullName>
    </recommendedName>
</protein>
<keyword evidence="5 8" id="KW-0238">DNA-binding</keyword>
<dbReference type="GO" id="GO:0003700">
    <property type="term" value="F:DNA-binding transcription factor activity"/>
    <property type="evidence" value="ECO:0007669"/>
    <property type="project" value="UniProtKB-UniRule"/>
</dbReference>
<dbReference type="PROSITE" id="PS01361">
    <property type="entry name" value="ZF_DOF_1"/>
    <property type="match status" value="1"/>
</dbReference>
<keyword evidence="6 9" id="KW-0804">Transcription</keyword>
<dbReference type="Proteomes" id="UP000623129">
    <property type="component" value="Unassembled WGS sequence"/>
</dbReference>
<keyword evidence="3 9" id="KW-0862">Zinc</keyword>
<evidence type="ECO:0000256" key="7">
    <source>
        <dbReference type="ARBA" id="ARBA00023242"/>
    </source>
</evidence>
<evidence type="ECO:0000256" key="9">
    <source>
        <dbReference type="RuleBase" id="RU369094"/>
    </source>
</evidence>
<evidence type="ECO:0000256" key="8">
    <source>
        <dbReference type="PROSITE-ProRule" id="PRU00071"/>
    </source>
</evidence>
<evidence type="ECO:0000256" key="2">
    <source>
        <dbReference type="ARBA" id="ARBA00022771"/>
    </source>
</evidence>
<dbReference type="AlphaFoldDB" id="A0A833R9D1"/>
<comment type="subcellular location">
    <subcellularLocation>
        <location evidence="8 9">Nucleus</location>
    </subcellularLocation>
</comment>
<proteinExistence type="predicted"/>
<evidence type="ECO:0000256" key="4">
    <source>
        <dbReference type="ARBA" id="ARBA00023015"/>
    </source>
</evidence>
<comment type="function">
    <text evidence="9">Transcription factor that binds specifically to a 5'-AA[AG]G-3' consensus core sequence.</text>
</comment>
<organism evidence="12 13">
    <name type="scientific">Carex littledalei</name>
    <dbReference type="NCBI Taxonomy" id="544730"/>
    <lineage>
        <taxon>Eukaryota</taxon>
        <taxon>Viridiplantae</taxon>
        <taxon>Streptophyta</taxon>
        <taxon>Embryophyta</taxon>
        <taxon>Tracheophyta</taxon>
        <taxon>Spermatophyta</taxon>
        <taxon>Magnoliopsida</taxon>
        <taxon>Liliopsida</taxon>
        <taxon>Poales</taxon>
        <taxon>Cyperaceae</taxon>
        <taxon>Cyperoideae</taxon>
        <taxon>Cariceae</taxon>
        <taxon>Carex</taxon>
        <taxon>Carex subgen. Euthyceras</taxon>
    </lineage>
</organism>
<accession>A0A833R9D1</accession>
<reference evidence="12" key="1">
    <citation type="submission" date="2020-01" db="EMBL/GenBank/DDBJ databases">
        <title>Genome sequence of Kobresia littledalei, the first chromosome-level genome in the family Cyperaceae.</title>
        <authorList>
            <person name="Qu G."/>
        </authorList>
    </citation>
    <scope>NUCLEOTIDE SEQUENCE</scope>
    <source>
        <strain evidence="12">C.B.Clarke</strain>
        <tissue evidence="12">Leaf</tissue>
    </source>
</reference>
<dbReference type="Pfam" id="PF02701">
    <property type="entry name" value="Zn_ribbon_Dof"/>
    <property type="match status" value="1"/>
</dbReference>
<evidence type="ECO:0000256" key="5">
    <source>
        <dbReference type="ARBA" id="ARBA00023125"/>
    </source>
</evidence>
<dbReference type="InterPro" id="IPR003851">
    <property type="entry name" value="Znf_Dof"/>
</dbReference>
<keyword evidence="1 9" id="KW-0479">Metal-binding</keyword>